<accession>A0ABU1IAJ3</accession>
<evidence type="ECO:0000313" key="2">
    <source>
        <dbReference type="Proteomes" id="UP001267710"/>
    </source>
</evidence>
<dbReference type="EMBL" id="JAVIZX010000001">
    <property type="protein sequence ID" value="MDR6214226.1"/>
    <property type="molecule type" value="Genomic_DNA"/>
</dbReference>
<keyword evidence="2" id="KW-1185">Reference proteome</keyword>
<comment type="caution">
    <text evidence="1">The sequence shown here is derived from an EMBL/GenBank/DDBJ whole genome shotgun (WGS) entry which is preliminary data.</text>
</comment>
<protein>
    <submittedName>
        <fullName evidence="1">Uncharacterized protein</fullName>
    </submittedName>
</protein>
<evidence type="ECO:0000313" key="1">
    <source>
        <dbReference type="EMBL" id="MDR6214226.1"/>
    </source>
</evidence>
<dbReference type="Proteomes" id="UP001267710">
    <property type="component" value="Unassembled WGS sequence"/>
</dbReference>
<proteinExistence type="predicted"/>
<organism evidence="1 2">
    <name type="scientific">Paracidovorax wautersii</name>
    <dbReference type="NCBI Taxonomy" id="1177982"/>
    <lineage>
        <taxon>Bacteria</taxon>
        <taxon>Pseudomonadati</taxon>
        <taxon>Pseudomonadota</taxon>
        <taxon>Betaproteobacteria</taxon>
        <taxon>Burkholderiales</taxon>
        <taxon>Comamonadaceae</taxon>
        <taxon>Paracidovorax</taxon>
    </lineage>
</organism>
<sequence>MLSRRFPPRSHRVTALAGLALLATALPPAGA</sequence>
<gene>
    <name evidence="1" type="ORF">QE399_001915</name>
</gene>
<reference evidence="1 2" key="1">
    <citation type="submission" date="2023-08" db="EMBL/GenBank/DDBJ databases">
        <title>Functional and genomic diversity of the sorghum phyllosphere microbiome.</title>
        <authorList>
            <person name="Shade A."/>
        </authorList>
    </citation>
    <scope>NUCLEOTIDE SEQUENCE [LARGE SCALE GENOMIC DNA]</scope>
    <source>
        <strain evidence="1 2">SORGH_AS_0335</strain>
    </source>
</reference>
<name>A0ABU1IAJ3_9BURK</name>